<evidence type="ECO:0000256" key="1">
    <source>
        <dbReference type="ARBA" id="ARBA00007140"/>
    </source>
</evidence>
<feature type="compositionally biased region" description="Basic and acidic residues" evidence="4">
    <location>
        <begin position="51"/>
        <end position="62"/>
    </location>
</feature>
<feature type="compositionally biased region" description="Acidic residues" evidence="4">
    <location>
        <begin position="217"/>
        <end position="234"/>
    </location>
</feature>
<dbReference type="GO" id="GO:0000776">
    <property type="term" value="C:kinetochore"/>
    <property type="evidence" value="ECO:0007669"/>
    <property type="project" value="TreeGrafter"/>
</dbReference>
<comment type="similarity">
    <text evidence="1">Belongs to the GPATCH11 family.</text>
</comment>
<evidence type="ECO:0000256" key="2">
    <source>
        <dbReference type="ARBA" id="ARBA00021978"/>
    </source>
</evidence>
<comment type="caution">
    <text evidence="6">The sequence shown here is derived from an EMBL/GenBank/DDBJ whole genome shotgun (WGS) entry which is preliminary data.</text>
</comment>
<keyword evidence="7" id="KW-1185">Reference proteome</keyword>
<feature type="domain" description="G-patch" evidence="5">
    <location>
        <begin position="70"/>
        <end position="116"/>
    </location>
</feature>
<dbReference type="Proteomes" id="UP001152320">
    <property type="component" value="Chromosome 3"/>
</dbReference>
<feature type="region of interest" description="Disordered" evidence="4">
    <location>
        <begin position="87"/>
        <end position="151"/>
    </location>
</feature>
<feature type="region of interest" description="Disordered" evidence="4">
    <location>
        <begin position="193"/>
        <end position="238"/>
    </location>
</feature>
<accession>A0A9Q1HD87</accession>
<dbReference type="PANTHER" id="PTHR21032">
    <property type="entry name" value="G PATCH DOMAIN-CONTAINING PROTEIN 11"/>
    <property type="match status" value="1"/>
</dbReference>
<proteinExistence type="inferred from homology"/>
<dbReference type="InterPro" id="IPR039249">
    <property type="entry name" value="GPATCH11"/>
</dbReference>
<dbReference type="EMBL" id="JAIZAY010000003">
    <property type="protein sequence ID" value="KAJ8045162.1"/>
    <property type="molecule type" value="Genomic_DNA"/>
</dbReference>
<dbReference type="SMART" id="SM01173">
    <property type="entry name" value="DUF4187"/>
    <property type="match status" value="1"/>
</dbReference>
<dbReference type="SMART" id="SM00443">
    <property type="entry name" value="G_patch"/>
    <property type="match status" value="1"/>
</dbReference>
<dbReference type="Pfam" id="PF01585">
    <property type="entry name" value="G-patch"/>
    <property type="match status" value="1"/>
</dbReference>
<reference evidence="6" key="1">
    <citation type="submission" date="2021-10" db="EMBL/GenBank/DDBJ databases">
        <title>Tropical sea cucumber genome reveals ecological adaptation and Cuvierian tubules defense mechanism.</title>
        <authorList>
            <person name="Chen T."/>
        </authorList>
    </citation>
    <scope>NUCLEOTIDE SEQUENCE</scope>
    <source>
        <strain evidence="6">Nanhai2018</strain>
        <tissue evidence="6">Muscle</tissue>
    </source>
</reference>
<protein>
    <recommendedName>
        <fullName evidence="2">G patch domain-containing protein 11</fullName>
    </recommendedName>
    <alternativeName>
        <fullName evidence="3">Coiled-coil domain-containing protein 75</fullName>
    </alternativeName>
</protein>
<feature type="compositionally biased region" description="Basic and acidic residues" evidence="4">
    <location>
        <begin position="104"/>
        <end position="133"/>
    </location>
</feature>
<dbReference type="GO" id="GO:0003676">
    <property type="term" value="F:nucleic acid binding"/>
    <property type="evidence" value="ECO:0007669"/>
    <property type="project" value="InterPro"/>
</dbReference>
<sequence length="281" mass="32457">MAEEEEDDYMSDNFITQTESVRPGLAWGKHAKKYESEKRQKAAAAKNRLKPLKEREHEERQKGLNSALTSDNKGFAMLQKMGYKKGMGLGKQGTGRAEPVPIEVKADRGGLGREAEQKRKQQVRERLEVEAMRKRQKMMGQMKGDFRQRMRDKFDDKITGKDLYDSQKACQYLDESKGFGDPVVSWYWPPKPVEKKIKDDDEDDGGSSKDGLRTEAYESEEDEEEVEDEVDEDTFTPQEKLQQLTQYLRVTYHYCVWCGTSYEDAEDLQKNCPGSSHDDHN</sequence>
<gene>
    <name evidence="6" type="ORF">HOLleu_08107</name>
</gene>
<dbReference type="PROSITE" id="PS50174">
    <property type="entry name" value="G_PATCH"/>
    <property type="match status" value="1"/>
</dbReference>
<dbReference type="AlphaFoldDB" id="A0A9Q1HD87"/>
<evidence type="ECO:0000256" key="4">
    <source>
        <dbReference type="SAM" id="MobiDB-lite"/>
    </source>
</evidence>
<evidence type="ECO:0000313" key="7">
    <source>
        <dbReference type="Proteomes" id="UP001152320"/>
    </source>
</evidence>
<feature type="compositionally biased region" description="Basic and acidic residues" evidence="4">
    <location>
        <begin position="206"/>
        <end position="216"/>
    </location>
</feature>
<dbReference type="Pfam" id="PF13821">
    <property type="entry name" value="DUF4187"/>
    <property type="match status" value="1"/>
</dbReference>
<feature type="region of interest" description="Disordered" evidence="4">
    <location>
        <begin position="32"/>
        <end position="71"/>
    </location>
</feature>
<dbReference type="OrthoDB" id="786951at2759"/>
<evidence type="ECO:0000259" key="5">
    <source>
        <dbReference type="PROSITE" id="PS50174"/>
    </source>
</evidence>
<evidence type="ECO:0000256" key="3">
    <source>
        <dbReference type="ARBA" id="ARBA00030688"/>
    </source>
</evidence>
<evidence type="ECO:0000313" key="6">
    <source>
        <dbReference type="EMBL" id="KAJ8045162.1"/>
    </source>
</evidence>
<dbReference type="InterPro" id="IPR000467">
    <property type="entry name" value="G_patch_dom"/>
</dbReference>
<name>A0A9Q1HD87_HOLLE</name>
<dbReference type="InterPro" id="IPR025239">
    <property type="entry name" value="DUF4187"/>
</dbReference>
<dbReference type="PANTHER" id="PTHR21032:SF0">
    <property type="entry name" value="G PATCH DOMAIN-CONTAINING PROTEIN 11"/>
    <property type="match status" value="1"/>
</dbReference>
<organism evidence="6 7">
    <name type="scientific">Holothuria leucospilota</name>
    <name type="common">Black long sea cucumber</name>
    <name type="synonym">Mertensiothuria leucospilota</name>
    <dbReference type="NCBI Taxonomy" id="206669"/>
    <lineage>
        <taxon>Eukaryota</taxon>
        <taxon>Metazoa</taxon>
        <taxon>Echinodermata</taxon>
        <taxon>Eleutherozoa</taxon>
        <taxon>Echinozoa</taxon>
        <taxon>Holothuroidea</taxon>
        <taxon>Aspidochirotacea</taxon>
        <taxon>Aspidochirotida</taxon>
        <taxon>Holothuriidae</taxon>
        <taxon>Holothuria</taxon>
    </lineage>
</organism>